<dbReference type="GO" id="GO:0005930">
    <property type="term" value="C:axoneme"/>
    <property type="evidence" value="ECO:0007669"/>
    <property type="project" value="TreeGrafter"/>
</dbReference>
<keyword evidence="3 7" id="KW-0175">Coiled coil</keyword>
<dbReference type="STRING" id="28743.ENSCVAP00000013848"/>
<dbReference type="Ensembl" id="ENSCVAT00000021519.1">
    <property type="protein sequence ID" value="ENSCVAP00000013848.1"/>
    <property type="gene ID" value="ENSCVAG00000016394.1"/>
</dbReference>
<evidence type="ECO:0000256" key="5">
    <source>
        <dbReference type="ARBA" id="ARBA00044506"/>
    </source>
</evidence>
<evidence type="ECO:0000256" key="1">
    <source>
        <dbReference type="ARBA" id="ARBA00004138"/>
    </source>
</evidence>
<evidence type="ECO:0000256" key="6">
    <source>
        <dbReference type="ARBA" id="ARBA00044798"/>
    </source>
</evidence>
<reference evidence="10" key="2">
    <citation type="submission" date="2025-09" db="UniProtKB">
        <authorList>
            <consortium name="Ensembl"/>
        </authorList>
    </citation>
    <scope>IDENTIFICATION</scope>
</reference>
<keyword evidence="2" id="KW-0970">Cilium biogenesis/degradation</keyword>
<keyword evidence="8" id="KW-0732">Signal</keyword>
<feature type="domain" description="CCDC113/CCDC96 coiled-coil" evidence="9">
    <location>
        <begin position="254"/>
        <end position="365"/>
    </location>
</feature>
<reference evidence="10" key="1">
    <citation type="submission" date="2025-08" db="UniProtKB">
        <authorList>
            <consortium name="Ensembl"/>
        </authorList>
    </citation>
    <scope>IDENTIFICATION</scope>
</reference>
<name>A0A3Q2D5Q2_CYPVA</name>
<comment type="similarity">
    <text evidence="5">Belongs to the CFAP263 family.</text>
</comment>
<evidence type="ECO:0000313" key="11">
    <source>
        <dbReference type="Proteomes" id="UP000265020"/>
    </source>
</evidence>
<evidence type="ECO:0000256" key="3">
    <source>
        <dbReference type="ARBA" id="ARBA00023054"/>
    </source>
</evidence>
<evidence type="ECO:0000256" key="4">
    <source>
        <dbReference type="ARBA" id="ARBA00023273"/>
    </source>
</evidence>
<dbReference type="AlphaFoldDB" id="A0A3Q2D5Q2"/>
<evidence type="ECO:0000313" key="10">
    <source>
        <dbReference type="Ensembl" id="ENSCVAP00000013848.1"/>
    </source>
</evidence>
<evidence type="ECO:0000256" key="7">
    <source>
        <dbReference type="SAM" id="Coils"/>
    </source>
</evidence>
<accession>A0A3Q2D5Q2</accession>
<sequence length="399" mass="47008">MTLKKGPRLKMFYFLQVCLFFLYTATMEDELLIEAKEEYLINKQKQLLRDQIKELRCSNEALRTENVMFENFIRRLIPQDLVSKTGGDSPQSTGDSKLYSGEIERGQRPLSNLSEVPQLLTLEQKLYVAQREVTETQQDMEKLKTKYERILENYKSSLKESELRLNDIKKVKNDFEIRFFKPTKDSHLEMPENILQHIEDKSKVTQLEKFYQKNRALKVQEIKLLQQLQEKKETSAPEYGVFVKEFSELQMDINLNELQDNSSKVQRLLSSHKEKLHCLTLESSKLTNDITKGKERLAKLEEEIQHAEKECLKAEGLNQLLCKELRDYQCPQITEYVYAKEKHKKLQQSVHLWERKVGIAEMALRTHNREWRKQRDAPTNCTEAGSQQQISVKLPYIGK</sequence>
<feature type="chain" id="PRO_5018530999" description="Cilia- and flagella-associated protein 263" evidence="8">
    <location>
        <begin position="28"/>
        <end position="399"/>
    </location>
</feature>
<evidence type="ECO:0000259" key="9">
    <source>
        <dbReference type="Pfam" id="PF13870"/>
    </source>
</evidence>
<dbReference type="GO" id="GO:0060271">
    <property type="term" value="P:cilium assembly"/>
    <property type="evidence" value="ECO:0007669"/>
    <property type="project" value="TreeGrafter"/>
</dbReference>
<dbReference type="PANTHER" id="PTHR15654:SF2">
    <property type="entry name" value="COILED-COIL DOMAIN-CONTAINING PROTEIN 113"/>
    <property type="match status" value="1"/>
</dbReference>
<feature type="signal peptide" evidence="8">
    <location>
        <begin position="1"/>
        <end position="27"/>
    </location>
</feature>
<dbReference type="GO" id="GO:0036064">
    <property type="term" value="C:ciliary basal body"/>
    <property type="evidence" value="ECO:0007669"/>
    <property type="project" value="TreeGrafter"/>
</dbReference>
<protein>
    <recommendedName>
        <fullName evidence="6">Cilia- and flagella-associated protein 263</fullName>
    </recommendedName>
</protein>
<feature type="coiled-coil region" evidence="7">
    <location>
        <begin position="255"/>
        <end position="317"/>
    </location>
</feature>
<dbReference type="PANTHER" id="PTHR15654">
    <property type="entry name" value="COILED-COIL DOMAIN-CONTAINING PROTEIN 113-RELATED"/>
    <property type="match status" value="1"/>
</dbReference>
<comment type="subcellular location">
    <subcellularLocation>
        <location evidence="1">Cell projection</location>
        <location evidence="1">Cilium</location>
    </subcellularLocation>
</comment>
<feature type="coiled-coil region" evidence="7">
    <location>
        <begin position="126"/>
        <end position="178"/>
    </location>
</feature>
<evidence type="ECO:0000256" key="8">
    <source>
        <dbReference type="SAM" id="SignalP"/>
    </source>
</evidence>
<dbReference type="InterPro" id="IPR051885">
    <property type="entry name" value="CC_CF"/>
</dbReference>
<organism evidence="10 11">
    <name type="scientific">Cyprinodon variegatus</name>
    <name type="common">Sheepshead minnow</name>
    <dbReference type="NCBI Taxonomy" id="28743"/>
    <lineage>
        <taxon>Eukaryota</taxon>
        <taxon>Metazoa</taxon>
        <taxon>Chordata</taxon>
        <taxon>Craniata</taxon>
        <taxon>Vertebrata</taxon>
        <taxon>Euteleostomi</taxon>
        <taxon>Actinopterygii</taxon>
        <taxon>Neopterygii</taxon>
        <taxon>Teleostei</taxon>
        <taxon>Neoteleostei</taxon>
        <taxon>Acanthomorphata</taxon>
        <taxon>Ovalentaria</taxon>
        <taxon>Atherinomorphae</taxon>
        <taxon>Cyprinodontiformes</taxon>
        <taxon>Cyprinodontidae</taxon>
        <taxon>Cyprinodon</taxon>
    </lineage>
</organism>
<dbReference type="InterPro" id="IPR025254">
    <property type="entry name" value="CCDC113/CCDC96_CC"/>
</dbReference>
<proteinExistence type="inferred from homology"/>
<dbReference type="OMA" id="MFESFIC"/>
<keyword evidence="4" id="KW-0966">Cell projection</keyword>
<evidence type="ECO:0000256" key="2">
    <source>
        <dbReference type="ARBA" id="ARBA00022794"/>
    </source>
</evidence>
<dbReference type="Pfam" id="PF13870">
    <property type="entry name" value="CCDC113_CCDC96_CC"/>
    <property type="match status" value="1"/>
</dbReference>
<dbReference type="GeneTree" id="ENSGT00940000170767"/>
<dbReference type="Proteomes" id="UP000265020">
    <property type="component" value="Unassembled WGS sequence"/>
</dbReference>
<keyword evidence="11" id="KW-1185">Reference proteome</keyword>